<reference evidence="1 2" key="1">
    <citation type="journal article" date="2021" name="Hortic Res">
        <title>High-quality reference genome and annotation aids understanding of berry development for evergreen blueberry (Vaccinium darrowii).</title>
        <authorList>
            <person name="Yu J."/>
            <person name="Hulse-Kemp A.M."/>
            <person name="Babiker E."/>
            <person name="Staton M."/>
        </authorList>
    </citation>
    <scope>NUCLEOTIDE SEQUENCE [LARGE SCALE GENOMIC DNA]</scope>
    <source>
        <strain evidence="2">cv. NJ 8807/NJ 8810</strain>
        <tissue evidence="1">Young leaf</tissue>
    </source>
</reference>
<sequence length="1268" mass="143823">MALGEMMSEKLKLIDSKKTSLHDVILRLAMEWKDLDELLDSTEECVQGTLDELFIRENNLDLVRESLRQSNKELELMRESVESRAQELEMREKGFLSFQQTQIEELKLKQKQLDTLQRSANERIKEAELRINEQHESFEGLSKKLETEKEQVEHIQKSIGQRFEEIMLKETYFEGRSRELDSIQNWIERRAKELDAKEEQVDDRVNELALEEELMRKLNEEHCKELELKQREIFSAQKLNEERSEKLDSKENQLDAVQKYINQSFKEFHSQRKQLVLDQKLCEERRTELELKEKQLEERCKEVELKQKQFVNSSVHSRVKAEQVEDMIPADKAEIQFVVTMDGRSLQLFLNERSLDDESMASEVYRALRLSLDPAKLVLDAMEGFYPPHLKKGDVEFEEDVVRKSCIVLLEQLMKISPQIKPCVKEGALKLAEEWKAKMRAVSSNYLEVLGFLQLLASYNLASGFDTDELFKLFAVVAEHNQATDLCRVLGFIEKIPDLIENFVKGNQELVAVRLSFGFGLCDKFPPEPLLKRYLKRSKKVFRKQRYMIKESREEQDWVIDERVASIRAAIKCIVDHNLESQFSYKGLEQDIKQLLIQKESDQRIRARLIKVRAPAYNANKVTFSASAPVHPKASASKLYPTTHTMACIFANMDGKNLQLFLNEHLEEHEWMHKDIYDALQMSSDSGQLVLDAIQGFYPPHSKKGAIDIEAGVIRRSCIFLLEILVRLSPQIKPQVKGAAMKLAVYWKTKAAVETANSVAVLGFLLLVGAYGLAPTFTADELRNLFQTVAENRLAPQLSLALGFSEKVPVNSLLHDQSVSENLQLNSIVPSSSLGPSCSMQGAVPPCVQFASDPAKLVLDSMLGCYNSNFKANAINAFNLLLSQLLGVPLEVKTAVKEEAMKFASDWKDKVKQRSPSEVWCFLLFLATYKGASCFPVNELLGLLEIVSNRRQSTDLFRALGLADKASNFIRRLIKRKLYLEAIRYIYGFSLVDEFPPTPLLQRYLIHEKEWAKHVCKDKAIRKELAALRAVIKCIELHGLESQYSPEALKTRIEELLTQQRSVAPAPAAKGRPPKEMDKSSARQSVAVLAQPQELLTQQRSVAPAPAAKGRPPKEVDKSSARQSVAVLAQPQEQDRRKRFDSSTPPQQQAAKKIRLDHVSTAHPIQSLQQPHHHPPGVSAAETAPYLTTTYTHYSLGASTHLPAMHMSHIQVGYGSGTPASGGFPPFGSVGTAFGSAPNFNAKPYTVAETPHYSLSVPHQAGLSDFKR</sequence>
<evidence type="ECO:0000313" key="2">
    <source>
        <dbReference type="Proteomes" id="UP000828048"/>
    </source>
</evidence>
<name>A0ACB7XXG8_9ERIC</name>
<comment type="caution">
    <text evidence="1">The sequence shown here is derived from an EMBL/GenBank/DDBJ whole genome shotgun (WGS) entry which is preliminary data.</text>
</comment>
<protein>
    <submittedName>
        <fullName evidence="1">Uncharacterized protein</fullName>
    </submittedName>
</protein>
<gene>
    <name evidence="1" type="ORF">Vadar_001624</name>
</gene>
<accession>A0ACB7XXG8</accession>
<dbReference type="EMBL" id="CM037155">
    <property type="protein sequence ID" value="KAH7845405.1"/>
    <property type="molecule type" value="Genomic_DNA"/>
</dbReference>
<keyword evidence="2" id="KW-1185">Reference proteome</keyword>
<dbReference type="Proteomes" id="UP000828048">
    <property type="component" value="Chromosome 5"/>
</dbReference>
<proteinExistence type="predicted"/>
<evidence type="ECO:0000313" key="1">
    <source>
        <dbReference type="EMBL" id="KAH7845405.1"/>
    </source>
</evidence>
<organism evidence="1 2">
    <name type="scientific">Vaccinium darrowii</name>
    <dbReference type="NCBI Taxonomy" id="229202"/>
    <lineage>
        <taxon>Eukaryota</taxon>
        <taxon>Viridiplantae</taxon>
        <taxon>Streptophyta</taxon>
        <taxon>Embryophyta</taxon>
        <taxon>Tracheophyta</taxon>
        <taxon>Spermatophyta</taxon>
        <taxon>Magnoliopsida</taxon>
        <taxon>eudicotyledons</taxon>
        <taxon>Gunneridae</taxon>
        <taxon>Pentapetalae</taxon>
        <taxon>asterids</taxon>
        <taxon>Ericales</taxon>
        <taxon>Ericaceae</taxon>
        <taxon>Vaccinioideae</taxon>
        <taxon>Vaccinieae</taxon>
        <taxon>Vaccinium</taxon>
    </lineage>
</organism>